<evidence type="ECO:0000256" key="2">
    <source>
        <dbReference type="ARBA" id="ARBA00022553"/>
    </source>
</evidence>
<feature type="region of interest" description="Disordered" evidence="9">
    <location>
        <begin position="190"/>
        <end position="301"/>
    </location>
</feature>
<evidence type="ECO:0000259" key="11">
    <source>
        <dbReference type="Pfam" id="PF05279"/>
    </source>
</evidence>
<evidence type="ECO:0000256" key="8">
    <source>
        <dbReference type="ARBA" id="ARBA00037847"/>
    </source>
</evidence>
<keyword evidence="3 10" id="KW-0812">Transmembrane</keyword>
<feature type="domain" description="Aspartyl beta-hydroxylase/Triadin" evidence="11">
    <location>
        <begin position="88"/>
        <end position="168"/>
    </location>
</feature>
<keyword evidence="2" id="KW-0597">Phosphoprotein</keyword>
<keyword evidence="4 10" id="KW-1133">Transmembrane helix</keyword>
<keyword evidence="12" id="KW-1185">Reference proteome</keyword>
<dbReference type="InterPro" id="IPR007943">
    <property type="entry name" value="Asp-B-hydro/Triadin_dom"/>
</dbReference>
<evidence type="ECO:0000256" key="5">
    <source>
        <dbReference type="ARBA" id="ARBA00023136"/>
    </source>
</evidence>
<dbReference type="Proteomes" id="UP001652663">
    <property type="component" value="Chromosome 14"/>
</dbReference>
<evidence type="ECO:0000256" key="4">
    <source>
        <dbReference type="ARBA" id="ARBA00022989"/>
    </source>
</evidence>
<feature type="transmembrane region" description="Helical" evidence="10">
    <location>
        <begin position="99"/>
        <end position="120"/>
    </location>
</feature>
<evidence type="ECO:0000313" key="13">
    <source>
        <dbReference type="RefSeq" id="XP_070658686.1"/>
    </source>
</evidence>
<sequence length="301" mass="33874">MEAMFLHKNIPSSSICNTQGLPTVQTSTSRRILWYTQVNLSSGILPSNREPCSTPAYNRHGPSECKAQGDRPHSSKHIPETKQGGLKNGRKGGLSGSSFFTWFMVIALLGVWTSVAVVWFDLVDYEEVLAKAKDFRYNLSEVLQGKLGIYDADGDGDFDVDDAKVLLEGPGGLAKRKTKAKVKELTKEELKKEKDKLESKKESKHEERKRGKREKEDDRKDKKIADSDASKKEAPRGKKDREKEKVGLEKGTKAKENRRKSTNIKDVPSKVAPRDKDERREERSSAKHAHLAKGNNQKRKS</sequence>
<protein>
    <submittedName>
        <fullName evidence="13">Aspartyl/asparaginyl beta-hydroxylase isoform X12</fullName>
    </submittedName>
</protein>
<feature type="compositionally biased region" description="Basic residues" evidence="9">
    <location>
        <begin position="286"/>
        <end position="301"/>
    </location>
</feature>
<comment type="subcellular location">
    <subcellularLocation>
        <location evidence="8">Endomembrane system</location>
        <topology evidence="8">Single-pass membrane protein</topology>
    </subcellularLocation>
    <subcellularLocation>
        <location evidence="1">Membrane</location>
        <topology evidence="1">Single-pass type II membrane protein</topology>
    </subcellularLocation>
</comment>
<keyword evidence="6" id="KW-1015">Disulfide bond</keyword>
<feature type="compositionally biased region" description="Basic and acidic residues" evidence="9">
    <location>
        <begin position="190"/>
        <end position="255"/>
    </location>
</feature>
<feature type="compositionally biased region" description="Basic and acidic residues" evidence="9">
    <location>
        <begin position="61"/>
        <end position="80"/>
    </location>
</feature>
<dbReference type="RefSeq" id="XP_070658686.1">
    <property type="nucleotide sequence ID" value="XM_070802585.1"/>
</dbReference>
<evidence type="ECO:0000256" key="6">
    <source>
        <dbReference type="ARBA" id="ARBA00023157"/>
    </source>
</evidence>
<name>A0ABM4TF55_BOSIN</name>
<dbReference type="PANTHER" id="PTHR12366">
    <property type="entry name" value="ASPARTYL/ASPARAGINYL BETA-HYDROXYLASE"/>
    <property type="match status" value="1"/>
</dbReference>
<evidence type="ECO:0000313" key="12">
    <source>
        <dbReference type="Proteomes" id="UP001652663"/>
    </source>
</evidence>
<accession>A0ABM4TF55</accession>
<proteinExistence type="predicted"/>
<feature type="region of interest" description="Disordered" evidence="9">
    <location>
        <begin position="51"/>
        <end position="89"/>
    </location>
</feature>
<evidence type="ECO:0000256" key="9">
    <source>
        <dbReference type="SAM" id="MobiDB-lite"/>
    </source>
</evidence>
<dbReference type="PANTHER" id="PTHR12366:SF29">
    <property type="entry name" value="ASPARTYL BETA-HYDROXYLASE, ISOFORM L"/>
    <property type="match status" value="1"/>
</dbReference>
<dbReference type="Pfam" id="PF05279">
    <property type="entry name" value="Asp-B-Hydro_N"/>
    <property type="match status" value="1"/>
</dbReference>
<organism evidence="12 13">
    <name type="scientific">Bos indicus</name>
    <name type="common">Zebu</name>
    <dbReference type="NCBI Taxonomy" id="9915"/>
    <lineage>
        <taxon>Eukaryota</taxon>
        <taxon>Metazoa</taxon>
        <taxon>Chordata</taxon>
        <taxon>Craniata</taxon>
        <taxon>Vertebrata</taxon>
        <taxon>Euteleostomi</taxon>
        <taxon>Mammalia</taxon>
        <taxon>Eutheria</taxon>
        <taxon>Laurasiatheria</taxon>
        <taxon>Artiodactyla</taxon>
        <taxon>Ruminantia</taxon>
        <taxon>Pecora</taxon>
        <taxon>Bovidae</taxon>
        <taxon>Bovinae</taxon>
        <taxon>Bos</taxon>
    </lineage>
</organism>
<evidence type="ECO:0000256" key="7">
    <source>
        <dbReference type="ARBA" id="ARBA00023180"/>
    </source>
</evidence>
<gene>
    <name evidence="13" type="primary">ASPH</name>
</gene>
<reference evidence="13" key="1">
    <citation type="submission" date="2025-08" db="UniProtKB">
        <authorList>
            <consortium name="RefSeq"/>
        </authorList>
    </citation>
    <scope>IDENTIFICATION</scope>
    <source>
        <tissue evidence="13">Blood</tissue>
    </source>
</reference>
<keyword evidence="5 10" id="KW-0472">Membrane</keyword>
<evidence type="ECO:0000256" key="3">
    <source>
        <dbReference type="ARBA" id="ARBA00022692"/>
    </source>
</evidence>
<evidence type="ECO:0000256" key="1">
    <source>
        <dbReference type="ARBA" id="ARBA00004606"/>
    </source>
</evidence>
<feature type="compositionally biased region" description="Basic and acidic residues" evidence="9">
    <location>
        <begin position="272"/>
        <end position="285"/>
    </location>
</feature>
<dbReference type="GeneID" id="109568307"/>
<keyword evidence="7" id="KW-0325">Glycoprotein</keyword>
<evidence type="ECO:0000256" key="10">
    <source>
        <dbReference type="SAM" id="Phobius"/>
    </source>
</evidence>
<dbReference type="InterPro" id="IPR039038">
    <property type="entry name" value="ASPH"/>
</dbReference>